<organism evidence="3 4">
    <name type="scientific">Dictyobacter arantiisoli</name>
    <dbReference type="NCBI Taxonomy" id="2014874"/>
    <lineage>
        <taxon>Bacteria</taxon>
        <taxon>Bacillati</taxon>
        <taxon>Chloroflexota</taxon>
        <taxon>Ktedonobacteria</taxon>
        <taxon>Ktedonobacterales</taxon>
        <taxon>Dictyobacteraceae</taxon>
        <taxon>Dictyobacter</taxon>
    </lineage>
</organism>
<evidence type="ECO:0000256" key="1">
    <source>
        <dbReference type="SAM" id="MobiDB-lite"/>
    </source>
</evidence>
<dbReference type="AlphaFoldDB" id="A0A5A5T948"/>
<dbReference type="GO" id="GO:0016020">
    <property type="term" value="C:membrane"/>
    <property type="evidence" value="ECO:0007669"/>
    <property type="project" value="InterPro"/>
</dbReference>
<proteinExistence type="predicted"/>
<dbReference type="Proteomes" id="UP000322530">
    <property type="component" value="Unassembled WGS sequence"/>
</dbReference>
<dbReference type="OrthoDB" id="8099475at2"/>
<reference evidence="3 4" key="1">
    <citation type="submission" date="2019-01" db="EMBL/GenBank/DDBJ databases">
        <title>Draft genome sequence of Dictyobacter sp. Uno17.</title>
        <authorList>
            <person name="Wang C.M."/>
            <person name="Zheng Y."/>
            <person name="Sakai Y."/>
            <person name="Abe K."/>
            <person name="Yokota A."/>
            <person name="Yabe S."/>
        </authorList>
    </citation>
    <scope>NUCLEOTIDE SEQUENCE [LARGE SCALE GENOMIC DNA]</scope>
    <source>
        <strain evidence="3 4">Uno17</strain>
    </source>
</reference>
<name>A0A5A5T948_9CHLR</name>
<keyword evidence="4" id="KW-1185">Reference proteome</keyword>
<dbReference type="GO" id="GO:0010181">
    <property type="term" value="F:FMN binding"/>
    <property type="evidence" value="ECO:0007669"/>
    <property type="project" value="InterPro"/>
</dbReference>
<comment type="caution">
    <text evidence="3">The sequence shown here is derived from an EMBL/GenBank/DDBJ whole genome shotgun (WGS) entry which is preliminary data.</text>
</comment>
<evidence type="ECO:0000259" key="2">
    <source>
        <dbReference type="SMART" id="SM00900"/>
    </source>
</evidence>
<dbReference type="InterPro" id="IPR007329">
    <property type="entry name" value="FMN-bd"/>
</dbReference>
<feature type="region of interest" description="Disordered" evidence="1">
    <location>
        <begin position="36"/>
        <end position="62"/>
    </location>
</feature>
<dbReference type="Pfam" id="PF04205">
    <property type="entry name" value="FMN_bind"/>
    <property type="match status" value="1"/>
</dbReference>
<evidence type="ECO:0000313" key="3">
    <source>
        <dbReference type="EMBL" id="GCF08011.1"/>
    </source>
</evidence>
<dbReference type="RefSeq" id="WP_149401016.1">
    <property type="nucleotide sequence ID" value="NZ_BIXY01000017.1"/>
</dbReference>
<gene>
    <name evidence="3" type="ORF">KDI_15750</name>
</gene>
<dbReference type="Gene3D" id="3.90.1010.20">
    <property type="match status" value="1"/>
</dbReference>
<dbReference type="SMART" id="SM00900">
    <property type="entry name" value="FMN_bind"/>
    <property type="match status" value="1"/>
</dbReference>
<protein>
    <recommendedName>
        <fullName evidence="2">FMN-binding domain-containing protein</fullName>
    </recommendedName>
</protein>
<sequence>MKKFAVAALIIGAFLIYSILYDHSNAIPFVPTSATETSTATDSTTGSSTTTPTPSSTTGTSSGGLYKNGSYVGSVADAHWGSLQVKAIIKNGKIADVQFLQYPNDRNRSVDINNYADSQLTTEAIQAQSANVDIITGATDTSEAFVQSLSDALTQAKV</sequence>
<dbReference type="EMBL" id="BIXY01000017">
    <property type="protein sequence ID" value="GCF08011.1"/>
    <property type="molecule type" value="Genomic_DNA"/>
</dbReference>
<accession>A0A5A5T948</accession>
<evidence type="ECO:0000313" key="4">
    <source>
        <dbReference type="Proteomes" id="UP000322530"/>
    </source>
</evidence>
<feature type="domain" description="FMN-binding" evidence="2">
    <location>
        <begin position="78"/>
        <end position="156"/>
    </location>
</feature>